<dbReference type="Gene3D" id="3.40.190.10">
    <property type="entry name" value="Periplasmic binding protein-like II"/>
    <property type="match status" value="1"/>
</dbReference>
<dbReference type="OrthoDB" id="403896at2"/>
<dbReference type="GO" id="GO:0030313">
    <property type="term" value="C:cell envelope"/>
    <property type="evidence" value="ECO:0007669"/>
    <property type="project" value="UniProtKB-SubCell"/>
</dbReference>
<dbReference type="PANTHER" id="PTHR30290:SF10">
    <property type="entry name" value="PERIPLASMIC OLIGOPEPTIDE-BINDING PROTEIN-RELATED"/>
    <property type="match status" value="1"/>
</dbReference>
<dbReference type="InterPro" id="IPR039424">
    <property type="entry name" value="SBP_5"/>
</dbReference>
<dbReference type="FunFam" id="3.90.76.10:FF:000001">
    <property type="entry name" value="Oligopeptide ABC transporter substrate-binding protein"/>
    <property type="match status" value="1"/>
</dbReference>
<sequence>MSLLTNKKVLLLGGLTLAIGIGVAIHATSAPARTSQAQTLNLYESTNLISLDASKITDSVSSAQLSQVGEGLYRLNADSQPQNALATHTAVTNQGTTYTINLRHDGKWSNGQPVTASDFVYSWERTLDPKTKSEFTYLFANIQNAKAIVAGQKQPRTLGVQATGKFQLQINLTKPVPYFKKLLAGTTFYPLNETAVKEYGKRYGTSAQTTVYNGPFKLVGWNGTNNNWQLTKNPAYWGKKAVKLHQINYQVIKSESTAYNLYQSNQLDMVTLSGQANLQNQHNPNLKTLPTGRIGFIQYNQKDKLAANQNLRTAISLAINRQQLVHNVLQDGSVAASTFGVHQMLKNPKSGQDFVADTKISQTASYNLSAAQARFKQAQRELGHHQLTLTITCGDDETSQKLATFIQGQLTSHLSGLRVTIRPMPFTAMLTKVSQGNFQLNLTSWGMDFADPSQALTILTSDSNSNMGHYSSQTYDADMAKADGSDANNAPARYQDLITAEKTALKDQAVTPLYEGGSHILVKPTVHGVVSNKFNGNLDFRTAYMK</sequence>
<evidence type="ECO:0000259" key="6">
    <source>
        <dbReference type="Pfam" id="PF00496"/>
    </source>
</evidence>
<keyword evidence="5" id="KW-0571">Peptide transport</keyword>
<dbReference type="InterPro" id="IPR030678">
    <property type="entry name" value="Peptide/Ni-bd"/>
</dbReference>
<proteinExistence type="inferred from homology"/>
<evidence type="ECO:0000313" key="7">
    <source>
        <dbReference type="EMBL" id="PWG00438.1"/>
    </source>
</evidence>
<dbReference type="GO" id="GO:0042597">
    <property type="term" value="C:periplasmic space"/>
    <property type="evidence" value="ECO:0007669"/>
    <property type="project" value="UniProtKB-ARBA"/>
</dbReference>
<dbReference type="Gene3D" id="3.90.76.10">
    <property type="entry name" value="Dipeptide-binding Protein, Domain 1"/>
    <property type="match status" value="1"/>
</dbReference>
<protein>
    <submittedName>
        <fullName evidence="7">Peptide ABC transporter substrate-binding protein</fullName>
    </submittedName>
</protein>
<dbReference type="CDD" id="cd08504">
    <property type="entry name" value="PBP2_OppA"/>
    <property type="match status" value="1"/>
</dbReference>
<gene>
    <name evidence="7" type="ORF">DCM90_05805</name>
</gene>
<dbReference type="AlphaFoldDB" id="A0A2V1N115"/>
<evidence type="ECO:0000256" key="2">
    <source>
        <dbReference type="ARBA" id="ARBA00005695"/>
    </source>
</evidence>
<dbReference type="GO" id="GO:0043190">
    <property type="term" value="C:ATP-binding cassette (ABC) transporter complex"/>
    <property type="evidence" value="ECO:0007669"/>
    <property type="project" value="InterPro"/>
</dbReference>
<evidence type="ECO:0000313" key="8">
    <source>
        <dbReference type="Proteomes" id="UP000245080"/>
    </source>
</evidence>
<dbReference type="RefSeq" id="WP_109250386.1">
    <property type="nucleotide sequence ID" value="NZ_QCXQ01000002.1"/>
</dbReference>
<dbReference type="Gene3D" id="3.10.105.10">
    <property type="entry name" value="Dipeptide-binding Protein, Domain 3"/>
    <property type="match status" value="1"/>
</dbReference>
<comment type="subcellular location">
    <subcellularLocation>
        <location evidence="1">Cell envelope</location>
    </subcellularLocation>
</comment>
<dbReference type="PIRSF" id="PIRSF002741">
    <property type="entry name" value="MppA"/>
    <property type="match status" value="1"/>
</dbReference>
<dbReference type="Pfam" id="PF00496">
    <property type="entry name" value="SBP_bac_5"/>
    <property type="match status" value="1"/>
</dbReference>
<evidence type="ECO:0000256" key="3">
    <source>
        <dbReference type="ARBA" id="ARBA00022448"/>
    </source>
</evidence>
<comment type="caution">
    <text evidence="7">The sequence shown here is derived from an EMBL/GenBank/DDBJ whole genome shotgun (WGS) entry which is preliminary data.</text>
</comment>
<dbReference type="SUPFAM" id="SSF53850">
    <property type="entry name" value="Periplasmic binding protein-like II"/>
    <property type="match status" value="1"/>
</dbReference>
<dbReference type="PANTHER" id="PTHR30290">
    <property type="entry name" value="PERIPLASMIC BINDING COMPONENT OF ABC TRANSPORTER"/>
    <property type="match status" value="1"/>
</dbReference>
<keyword evidence="8" id="KW-1185">Reference proteome</keyword>
<feature type="domain" description="Solute-binding protein family 5" evidence="6">
    <location>
        <begin position="81"/>
        <end position="466"/>
    </location>
</feature>
<keyword evidence="3" id="KW-0813">Transport</keyword>
<keyword evidence="4" id="KW-0732">Signal</keyword>
<organism evidence="7 8">
    <name type="scientific">Levilactobacillus bambusae</name>
    <dbReference type="NCBI Taxonomy" id="2024736"/>
    <lineage>
        <taxon>Bacteria</taxon>
        <taxon>Bacillati</taxon>
        <taxon>Bacillota</taxon>
        <taxon>Bacilli</taxon>
        <taxon>Lactobacillales</taxon>
        <taxon>Lactobacillaceae</taxon>
        <taxon>Levilactobacillus</taxon>
    </lineage>
</organism>
<dbReference type="InterPro" id="IPR000914">
    <property type="entry name" value="SBP_5_dom"/>
</dbReference>
<dbReference type="Proteomes" id="UP000245080">
    <property type="component" value="Unassembled WGS sequence"/>
</dbReference>
<evidence type="ECO:0000256" key="1">
    <source>
        <dbReference type="ARBA" id="ARBA00004196"/>
    </source>
</evidence>
<dbReference type="GO" id="GO:0015833">
    <property type="term" value="P:peptide transport"/>
    <property type="evidence" value="ECO:0007669"/>
    <property type="project" value="UniProtKB-KW"/>
</dbReference>
<comment type="similarity">
    <text evidence="2">Belongs to the bacterial solute-binding protein 5 family.</text>
</comment>
<name>A0A2V1N115_9LACO</name>
<evidence type="ECO:0000256" key="4">
    <source>
        <dbReference type="ARBA" id="ARBA00022729"/>
    </source>
</evidence>
<dbReference type="GO" id="GO:1904680">
    <property type="term" value="F:peptide transmembrane transporter activity"/>
    <property type="evidence" value="ECO:0007669"/>
    <property type="project" value="TreeGrafter"/>
</dbReference>
<reference evidence="7 8" key="1">
    <citation type="journal article" date="2018" name="Int. J. Syst. Evol. Microbiol.">
        <title>Lactobacillus bambusae sp. nov., isolated from a traditional fermented Ma-bamboo shoots of Taiwan.</title>
        <authorList>
            <person name="Wang L.-T."/>
        </authorList>
    </citation>
    <scope>NUCLEOTIDE SEQUENCE [LARGE SCALE GENOMIC DNA]</scope>
    <source>
        <strain evidence="7 8">BS-W1</strain>
    </source>
</reference>
<evidence type="ECO:0000256" key="5">
    <source>
        <dbReference type="ARBA" id="ARBA00022856"/>
    </source>
</evidence>
<dbReference type="EMBL" id="QCXQ01000002">
    <property type="protein sequence ID" value="PWG00438.1"/>
    <property type="molecule type" value="Genomic_DNA"/>
</dbReference>
<accession>A0A2V1N115</accession>
<keyword evidence="5" id="KW-0653">Protein transport</keyword>